<feature type="region of interest" description="Disordered" evidence="4">
    <location>
        <begin position="61"/>
        <end position="103"/>
    </location>
</feature>
<dbReference type="EC" id="3.1.1.-" evidence="3"/>
<proteinExistence type="inferred from homology"/>
<evidence type="ECO:0000256" key="3">
    <source>
        <dbReference type="RuleBase" id="RU361235"/>
    </source>
</evidence>
<dbReference type="EMBL" id="QOIM01000041">
    <property type="protein sequence ID" value="RCG15414.1"/>
    <property type="molecule type" value="Genomic_DNA"/>
</dbReference>
<evidence type="ECO:0000259" key="5">
    <source>
        <dbReference type="Pfam" id="PF00135"/>
    </source>
</evidence>
<sequence>MRRLRRLLWGGAAAAVAGITVLTVGGSAATGTQAPETVETAEGPVRGTVTDGHRSFQGIPYAAPPVGERRWRPPQPVKTWEEPRDATRPRASCPQLEGDQAGVPSKDEDCLYLNVTAPAGADKENLPVIVFVHGGGIYGAGSQYDPARMAARGDAVVVTVNYRLGAFGFLSHPGLDDGGTANLGLADQQAALAWAKDNAAAFGGDAGNITLMGESSGGFSACANLTSPAAKGLFDKAILESAPCGNMKGIPRAQADKQGQKLAAKLGCEGQHVAACLREVPVSDVLEAYGRQPTAELITDDPLLPTAPSQALADGAFHRVPVLHGVNRDEQRLLIGGAEALGGEPITRKQYPGLLKKSFKENAAEVEKEYPLSDYGSPSEALAAAQTDHEYATGLLDTSAAFSRHVPTYTFEFADPKAPWFAGYDKPSFPTGAFHMAELNYLFAAEVFDGKDAAQRGLGDQMIDYWTTFARDGEPTGGGLPGWQPYNGSYVQALAPGHTGRTDFGTAHKYAFWKHLEG</sequence>
<name>A0A367EBI0_9ACTN</name>
<dbReference type="Gene3D" id="3.40.50.1820">
    <property type="entry name" value="alpha/beta hydrolase"/>
    <property type="match status" value="1"/>
</dbReference>
<feature type="domain" description="Carboxylesterase type B" evidence="5">
    <location>
        <begin position="36"/>
        <end position="513"/>
    </location>
</feature>
<keyword evidence="7" id="KW-1185">Reference proteome</keyword>
<keyword evidence="2 3" id="KW-0378">Hydrolase</keyword>
<dbReference type="AlphaFoldDB" id="A0A367EBI0"/>
<evidence type="ECO:0000256" key="2">
    <source>
        <dbReference type="ARBA" id="ARBA00022801"/>
    </source>
</evidence>
<gene>
    <name evidence="6" type="ORF">DQ392_24940</name>
</gene>
<dbReference type="SUPFAM" id="SSF53474">
    <property type="entry name" value="alpha/beta-Hydrolases"/>
    <property type="match status" value="1"/>
</dbReference>
<feature type="signal peptide" evidence="3">
    <location>
        <begin position="1"/>
        <end position="28"/>
    </location>
</feature>
<comment type="similarity">
    <text evidence="1 3">Belongs to the type-B carboxylesterase/lipase family.</text>
</comment>
<evidence type="ECO:0000256" key="1">
    <source>
        <dbReference type="ARBA" id="ARBA00005964"/>
    </source>
</evidence>
<comment type="caution">
    <text evidence="6">The sequence shown here is derived from an EMBL/GenBank/DDBJ whole genome shotgun (WGS) entry which is preliminary data.</text>
</comment>
<dbReference type="GO" id="GO:0016787">
    <property type="term" value="F:hydrolase activity"/>
    <property type="evidence" value="ECO:0007669"/>
    <property type="project" value="UniProtKB-KW"/>
</dbReference>
<protein>
    <recommendedName>
        <fullName evidence="3">Carboxylic ester hydrolase</fullName>
        <ecNumber evidence="3">3.1.1.-</ecNumber>
    </recommendedName>
</protein>
<evidence type="ECO:0000256" key="4">
    <source>
        <dbReference type="SAM" id="MobiDB-lite"/>
    </source>
</evidence>
<evidence type="ECO:0000313" key="7">
    <source>
        <dbReference type="Proteomes" id="UP000253507"/>
    </source>
</evidence>
<dbReference type="InterPro" id="IPR002018">
    <property type="entry name" value="CarbesteraseB"/>
</dbReference>
<dbReference type="OrthoDB" id="3199405at2"/>
<dbReference type="InterPro" id="IPR050309">
    <property type="entry name" value="Type-B_Carboxylest/Lipase"/>
</dbReference>
<dbReference type="Proteomes" id="UP000253507">
    <property type="component" value="Unassembled WGS sequence"/>
</dbReference>
<reference evidence="6 7" key="1">
    <citation type="submission" date="2018-06" db="EMBL/GenBank/DDBJ databases">
        <title>Streptomyces reniochalinae sp. nov. and Streptomyces diacarnus sp. nov. from marine sponges.</title>
        <authorList>
            <person name="Li L."/>
        </authorList>
    </citation>
    <scope>NUCLEOTIDE SEQUENCE [LARGE SCALE GENOMIC DNA]</scope>
    <source>
        <strain evidence="6 7">LHW50302</strain>
    </source>
</reference>
<dbReference type="PANTHER" id="PTHR11559">
    <property type="entry name" value="CARBOXYLESTERASE"/>
    <property type="match status" value="1"/>
</dbReference>
<dbReference type="InterPro" id="IPR029058">
    <property type="entry name" value="AB_hydrolase_fold"/>
</dbReference>
<dbReference type="PROSITE" id="PS00122">
    <property type="entry name" value="CARBOXYLESTERASE_B_1"/>
    <property type="match status" value="1"/>
</dbReference>
<organism evidence="6 7">
    <name type="scientific">Streptomyces reniochalinae</name>
    <dbReference type="NCBI Taxonomy" id="2250578"/>
    <lineage>
        <taxon>Bacteria</taxon>
        <taxon>Bacillati</taxon>
        <taxon>Actinomycetota</taxon>
        <taxon>Actinomycetes</taxon>
        <taxon>Kitasatosporales</taxon>
        <taxon>Streptomycetaceae</taxon>
        <taxon>Streptomyces</taxon>
    </lineage>
</organism>
<keyword evidence="3" id="KW-0732">Signal</keyword>
<evidence type="ECO:0000313" key="6">
    <source>
        <dbReference type="EMBL" id="RCG15414.1"/>
    </source>
</evidence>
<dbReference type="InterPro" id="IPR019826">
    <property type="entry name" value="Carboxylesterase_B_AS"/>
</dbReference>
<dbReference type="RefSeq" id="WP_114017940.1">
    <property type="nucleotide sequence ID" value="NZ_QOIM01000041.1"/>
</dbReference>
<accession>A0A367EBI0</accession>
<dbReference type="Pfam" id="PF00135">
    <property type="entry name" value="COesterase"/>
    <property type="match status" value="1"/>
</dbReference>
<feature type="chain" id="PRO_5016480552" description="Carboxylic ester hydrolase" evidence="3">
    <location>
        <begin position="29"/>
        <end position="518"/>
    </location>
</feature>
<feature type="compositionally biased region" description="Basic and acidic residues" evidence="4">
    <location>
        <begin position="79"/>
        <end position="88"/>
    </location>
</feature>